<evidence type="ECO:0000313" key="4">
    <source>
        <dbReference type="Proteomes" id="UP000317909"/>
    </source>
</evidence>
<feature type="transmembrane region" description="Helical" evidence="1">
    <location>
        <begin position="170"/>
        <end position="199"/>
    </location>
</feature>
<feature type="signal peptide" evidence="2">
    <location>
        <begin position="1"/>
        <end position="18"/>
    </location>
</feature>
<dbReference type="KEGG" id="llh:I41_08380"/>
<dbReference type="AlphaFoldDB" id="A0A517TTH4"/>
<keyword evidence="2" id="KW-0732">Signal</keyword>
<dbReference type="NCBIfam" id="TIGR02595">
    <property type="entry name" value="PEP_CTERM"/>
    <property type="match status" value="1"/>
</dbReference>
<keyword evidence="1" id="KW-1133">Transmembrane helix</keyword>
<gene>
    <name evidence="3" type="ORF">I41_08380</name>
</gene>
<keyword evidence="1" id="KW-0472">Membrane</keyword>
<protein>
    <recommendedName>
        <fullName evidence="5">PEP-CTERM protein-sorting domain-containing protein</fullName>
    </recommendedName>
</protein>
<dbReference type="Proteomes" id="UP000317909">
    <property type="component" value="Chromosome"/>
</dbReference>
<name>A0A517TTH4_9BACT</name>
<evidence type="ECO:0000256" key="2">
    <source>
        <dbReference type="SAM" id="SignalP"/>
    </source>
</evidence>
<dbReference type="InterPro" id="IPR013424">
    <property type="entry name" value="Ice-binding_C"/>
</dbReference>
<evidence type="ECO:0000313" key="3">
    <source>
        <dbReference type="EMBL" id="QDT71678.1"/>
    </source>
</evidence>
<dbReference type="OrthoDB" id="8755986at2"/>
<reference evidence="3 4" key="1">
    <citation type="submission" date="2019-02" db="EMBL/GenBank/DDBJ databases">
        <title>Deep-cultivation of Planctomycetes and their phenomic and genomic characterization uncovers novel biology.</title>
        <authorList>
            <person name="Wiegand S."/>
            <person name="Jogler M."/>
            <person name="Boedeker C."/>
            <person name="Pinto D."/>
            <person name="Vollmers J."/>
            <person name="Rivas-Marin E."/>
            <person name="Kohn T."/>
            <person name="Peeters S.H."/>
            <person name="Heuer A."/>
            <person name="Rast P."/>
            <person name="Oberbeckmann S."/>
            <person name="Bunk B."/>
            <person name="Jeske O."/>
            <person name="Meyerdierks A."/>
            <person name="Storesund J.E."/>
            <person name="Kallscheuer N."/>
            <person name="Luecker S."/>
            <person name="Lage O.M."/>
            <person name="Pohl T."/>
            <person name="Merkel B.J."/>
            <person name="Hornburger P."/>
            <person name="Mueller R.-W."/>
            <person name="Bruemmer F."/>
            <person name="Labrenz M."/>
            <person name="Spormann A.M."/>
            <person name="Op den Camp H."/>
            <person name="Overmann J."/>
            <person name="Amann R."/>
            <person name="Jetten M.S.M."/>
            <person name="Mascher T."/>
            <person name="Medema M.H."/>
            <person name="Devos D.P."/>
            <person name="Kaster A.-K."/>
            <person name="Ovreas L."/>
            <person name="Rohde M."/>
            <person name="Galperin M.Y."/>
            <person name="Jogler C."/>
        </authorList>
    </citation>
    <scope>NUCLEOTIDE SEQUENCE [LARGE SCALE GENOMIC DNA]</scope>
    <source>
        <strain evidence="3 4">I41</strain>
    </source>
</reference>
<evidence type="ECO:0008006" key="5">
    <source>
        <dbReference type="Google" id="ProtNLM"/>
    </source>
</evidence>
<sequence precursor="true">MRSLLVLVAVLTPCATFGATIVPNTNLAWHPVMEPEYQDELGTNYMARVDQDLFGDYTGLSFAFKQVSATEYSLGATLVTLDEESDWYLVEAGDSFSKAGIEGNEFTSIFTTDHWFPAVTVGTDFYLGVNTGKGDRRDVFGWAHFQVVAMPLPFPSDDDVLIMVENVMSYGGVGIIVGVVPEPATIALTSIAFISLITLRRRR</sequence>
<keyword evidence="1" id="KW-0812">Transmembrane</keyword>
<dbReference type="RefSeq" id="WP_145431133.1">
    <property type="nucleotide sequence ID" value="NZ_CP036339.1"/>
</dbReference>
<feature type="chain" id="PRO_5021727758" description="PEP-CTERM protein-sorting domain-containing protein" evidence="2">
    <location>
        <begin position="19"/>
        <end position="203"/>
    </location>
</feature>
<proteinExistence type="predicted"/>
<organism evidence="3 4">
    <name type="scientific">Lacipirellula limnantheis</name>
    <dbReference type="NCBI Taxonomy" id="2528024"/>
    <lineage>
        <taxon>Bacteria</taxon>
        <taxon>Pseudomonadati</taxon>
        <taxon>Planctomycetota</taxon>
        <taxon>Planctomycetia</taxon>
        <taxon>Pirellulales</taxon>
        <taxon>Lacipirellulaceae</taxon>
        <taxon>Lacipirellula</taxon>
    </lineage>
</organism>
<evidence type="ECO:0000256" key="1">
    <source>
        <dbReference type="SAM" id="Phobius"/>
    </source>
</evidence>
<dbReference type="EMBL" id="CP036339">
    <property type="protein sequence ID" value="QDT71678.1"/>
    <property type="molecule type" value="Genomic_DNA"/>
</dbReference>
<accession>A0A517TTH4</accession>
<keyword evidence="4" id="KW-1185">Reference proteome</keyword>